<name>A0A6H0KRP9_9BACE</name>
<reference evidence="2 3" key="1">
    <citation type="submission" date="2020-03" db="EMBL/GenBank/DDBJ databases">
        <title>Genomic analysis of Bacteroides faecium CBA7301.</title>
        <authorList>
            <person name="Kim J."/>
            <person name="Roh S.W."/>
        </authorList>
    </citation>
    <scope>NUCLEOTIDE SEQUENCE [LARGE SCALE GENOMIC DNA]</scope>
    <source>
        <strain evidence="2 3">CBA7301</strain>
    </source>
</reference>
<dbReference type="AlphaFoldDB" id="A0A6H0KRP9"/>
<evidence type="ECO:0000313" key="2">
    <source>
        <dbReference type="EMBL" id="QIU96124.1"/>
    </source>
</evidence>
<evidence type="ECO:0000313" key="3">
    <source>
        <dbReference type="Proteomes" id="UP000501780"/>
    </source>
</evidence>
<dbReference type="EMBL" id="CP050831">
    <property type="protein sequence ID" value="QIU96124.1"/>
    <property type="molecule type" value="Genomic_DNA"/>
</dbReference>
<dbReference type="InterPro" id="IPR025186">
    <property type="entry name" value="DUF4119"/>
</dbReference>
<feature type="region of interest" description="Disordered" evidence="1">
    <location>
        <begin position="116"/>
        <end position="136"/>
    </location>
</feature>
<accession>A0A6H0KRP9</accession>
<gene>
    <name evidence="2" type="ORF">BacF7301_19080</name>
</gene>
<feature type="region of interest" description="Disordered" evidence="1">
    <location>
        <begin position="1"/>
        <end position="30"/>
    </location>
</feature>
<dbReference type="Proteomes" id="UP000501780">
    <property type="component" value="Chromosome"/>
</dbReference>
<evidence type="ECO:0000256" key="1">
    <source>
        <dbReference type="SAM" id="MobiDB-lite"/>
    </source>
</evidence>
<organism evidence="2 3">
    <name type="scientific">Bacteroides faecium</name>
    <dbReference type="NCBI Taxonomy" id="2715212"/>
    <lineage>
        <taxon>Bacteria</taxon>
        <taxon>Pseudomonadati</taxon>
        <taxon>Bacteroidota</taxon>
        <taxon>Bacteroidia</taxon>
        <taxon>Bacteroidales</taxon>
        <taxon>Bacteroidaceae</taxon>
        <taxon>Bacteroides</taxon>
    </lineage>
</organism>
<protein>
    <submittedName>
        <fullName evidence="2">DUF4119 family protein</fullName>
    </submittedName>
</protein>
<keyword evidence="3" id="KW-1185">Reference proteome</keyword>
<proteinExistence type="predicted"/>
<dbReference type="RefSeq" id="WP_167965319.1">
    <property type="nucleotide sequence ID" value="NZ_CP050831.1"/>
</dbReference>
<dbReference type="Pfam" id="PF13494">
    <property type="entry name" value="DUF4119"/>
    <property type="match status" value="1"/>
</dbReference>
<feature type="compositionally biased region" description="Basic and acidic residues" evidence="1">
    <location>
        <begin position="116"/>
        <end position="130"/>
    </location>
</feature>
<sequence length="136" mass="15751">MASKKTPKREAKTRVKNNAQNRKKSGGRCKKAEIISEEELEKRGGLTGDETALFTVYLQKFDEGDVHMKHSKKLKDLAKQIYEKEHLYVHKQGGYKLMEVSSIETELSVIRGALREQRKEKERQAKEKASNKYLQK</sequence>
<dbReference type="KEGG" id="bfc:BacF7301_19080"/>